<reference evidence="2 3" key="1">
    <citation type="submission" date="2022-06" db="EMBL/GenBank/DDBJ databases">
        <title>Rhizosaccharibacter gen. nov. sp. nov. KSS12, endophytic bacteria isolated from sugarcane.</title>
        <authorList>
            <person name="Pitiwittayakul N."/>
        </authorList>
    </citation>
    <scope>NUCLEOTIDE SEQUENCE [LARGE SCALE GENOMIC DNA]</scope>
    <source>
        <strain evidence="2 3">KSS12</strain>
    </source>
</reference>
<dbReference type="SUPFAM" id="SSF50475">
    <property type="entry name" value="FMN-binding split barrel"/>
    <property type="match status" value="1"/>
</dbReference>
<dbReference type="InterPro" id="IPR002563">
    <property type="entry name" value="Flavin_Rdtase-like_dom"/>
</dbReference>
<keyword evidence="3" id="KW-1185">Reference proteome</keyword>
<protein>
    <submittedName>
        <fullName evidence="2">Flavin reductase family protein</fullName>
    </submittedName>
</protein>
<comment type="caution">
    <text evidence="2">The sequence shown here is derived from an EMBL/GenBank/DDBJ whole genome shotgun (WGS) entry which is preliminary data.</text>
</comment>
<sequence>MVDDAQESGWHRYDPAEGHGLRHDPFNSIVGPRPIGWIGSRAADETPNLAPYSFFNAFNYTPPIVGFASTGWKHSAANIAATGSFTWNLVDRSTADAMNRSAATVGPEIDEFSLAGVSAVPGEVVDAPRVEQSTVSFECRLLQQIRLHDLERRPVDTWLTLGQVVRVHIRRFLIRDGVFDTAAAAPVLRAGGPSAYVAVTPESFFHMRRPD</sequence>
<dbReference type="Pfam" id="PF01613">
    <property type="entry name" value="Flavin_Reduct"/>
    <property type="match status" value="1"/>
</dbReference>
<dbReference type="EMBL" id="JAMZEJ010000003">
    <property type="protein sequence ID" value="MCQ8240166.1"/>
    <property type="molecule type" value="Genomic_DNA"/>
</dbReference>
<gene>
    <name evidence="2" type="ORF">NFI88_04835</name>
</gene>
<organism evidence="2 3">
    <name type="scientific">Rhizosaccharibacter radicis</name>
    <dbReference type="NCBI Taxonomy" id="2782605"/>
    <lineage>
        <taxon>Bacteria</taxon>
        <taxon>Pseudomonadati</taxon>
        <taxon>Pseudomonadota</taxon>
        <taxon>Alphaproteobacteria</taxon>
        <taxon>Acetobacterales</taxon>
        <taxon>Acetobacteraceae</taxon>
        <taxon>Rhizosaccharibacter</taxon>
    </lineage>
</organism>
<dbReference type="Proteomes" id="UP001524547">
    <property type="component" value="Unassembled WGS sequence"/>
</dbReference>
<dbReference type="PANTHER" id="PTHR43812">
    <property type="entry name" value="BLR2425 PROTEIN"/>
    <property type="match status" value="1"/>
</dbReference>
<evidence type="ECO:0000313" key="2">
    <source>
        <dbReference type="EMBL" id="MCQ8240166.1"/>
    </source>
</evidence>
<dbReference type="InterPro" id="IPR012349">
    <property type="entry name" value="Split_barrel_FMN-bd"/>
</dbReference>
<proteinExistence type="predicted"/>
<evidence type="ECO:0000313" key="3">
    <source>
        <dbReference type="Proteomes" id="UP001524547"/>
    </source>
</evidence>
<dbReference type="PANTHER" id="PTHR43812:SF2">
    <property type="entry name" value="FLAVIN REDUCTASE LIKE DOMAIN-CONTAINING PROTEIN"/>
    <property type="match status" value="1"/>
</dbReference>
<evidence type="ECO:0000259" key="1">
    <source>
        <dbReference type="SMART" id="SM00903"/>
    </source>
</evidence>
<dbReference type="SMART" id="SM00903">
    <property type="entry name" value="Flavin_Reduct"/>
    <property type="match status" value="1"/>
</dbReference>
<name>A0ABT1VUZ9_9PROT</name>
<dbReference type="RefSeq" id="WP_422918915.1">
    <property type="nucleotide sequence ID" value="NZ_JAMZEJ010000003.1"/>
</dbReference>
<dbReference type="Gene3D" id="2.30.110.10">
    <property type="entry name" value="Electron Transport, Fmn-binding Protein, Chain A"/>
    <property type="match status" value="1"/>
</dbReference>
<feature type="domain" description="Flavin reductase like" evidence="1">
    <location>
        <begin position="30"/>
        <end position="174"/>
    </location>
</feature>
<accession>A0ABT1VUZ9</accession>